<dbReference type="SUPFAM" id="SSF53335">
    <property type="entry name" value="S-adenosyl-L-methionine-dependent methyltransferases"/>
    <property type="match status" value="1"/>
</dbReference>
<keyword evidence="1 4" id="KW-0489">Methyltransferase</keyword>
<evidence type="ECO:0000313" key="5">
    <source>
        <dbReference type="Proteomes" id="UP000808349"/>
    </source>
</evidence>
<dbReference type="PANTHER" id="PTHR43464:SF19">
    <property type="entry name" value="UBIQUINONE BIOSYNTHESIS O-METHYLTRANSFERASE, MITOCHONDRIAL"/>
    <property type="match status" value="1"/>
</dbReference>
<gene>
    <name evidence="4" type="ORF">IPO85_09230</name>
</gene>
<dbReference type="EMBL" id="JADKFW010000005">
    <property type="protein sequence ID" value="MBK9717680.1"/>
    <property type="molecule type" value="Genomic_DNA"/>
</dbReference>
<evidence type="ECO:0000256" key="3">
    <source>
        <dbReference type="ARBA" id="ARBA00022691"/>
    </source>
</evidence>
<evidence type="ECO:0000256" key="1">
    <source>
        <dbReference type="ARBA" id="ARBA00022603"/>
    </source>
</evidence>
<dbReference type="CDD" id="cd02440">
    <property type="entry name" value="AdoMet_MTases"/>
    <property type="match status" value="1"/>
</dbReference>
<dbReference type="Gene3D" id="3.40.50.150">
    <property type="entry name" value="Vaccinia Virus protein VP39"/>
    <property type="match status" value="1"/>
</dbReference>
<comment type="caution">
    <text evidence="4">The sequence shown here is derived from an EMBL/GenBank/DDBJ whole genome shotgun (WGS) entry which is preliminary data.</text>
</comment>
<protein>
    <submittedName>
        <fullName evidence="4">Methyltransferase domain-containing protein</fullName>
    </submittedName>
</protein>
<sequence>MGEWFKTWFDTTYYDILYDDRDELEAEEFIQHLLRYLNLDQRAFVLDIGCGTGRHALALAEYGFDVTGIDLSLNRIEKALVYQNEHLNFYQHDMRHLFRINYYDVVFNLFTSFGYFESPNDDQKAALSMALNVKNGGIFVLDYLNSHYVVDGLIHEEHITKQNIHFDITKKLVNKRVIKQIAVCDHDSCQMFEESVRLYSLAEIELLFAPCRLTLTQVFGNHQLEPYDALKSERMICIFKKDIPDL</sequence>
<dbReference type="Gene3D" id="2.20.25.110">
    <property type="entry name" value="S-adenosyl-L-methionine-dependent methyltransferases"/>
    <property type="match status" value="1"/>
</dbReference>
<name>A0A9D7S9M7_9BACT</name>
<keyword evidence="3" id="KW-0949">S-adenosyl-L-methionine</keyword>
<dbReference type="GO" id="GO:0032259">
    <property type="term" value="P:methylation"/>
    <property type="evidence" value="ECO:0007669"/>
    <property type="project" value="UniProtKB-KW"/>
</dbReference>
<evidence type="ECO:0000313" key="4">
    <source>
        <dbReference type="EMBL" id="MBK9717680.1"/>
    </source>
</evidence>
<dbReference type="Proteomes" id="UP000808349">
    <property type="component" value="Unassembled WGS sequence"/>
</dbReference>
<proteinExistence type="predicted"/>
<evidence type="ECO:0000256" key="2">
    <source>
        <dbReference type="ARBA" id="ARBA00022679"/>
    </source>
</evidence>
<reference evidence="4 5" key="1">
    <citation type="submission" date="2020-10" db="EMBL/GenBank/DDBJ databases">
        <title>Connecting structure to function with the recovery of over 1000 high-quality activated sludge metagenome-assembled genomes encoding full-length rRNA genes using long-read sequencing.</title>
        <authorList>
            <person name="Singleton C.M."/>
            <person name="Petriglieri F."/>
            <person name="Kristensen J.M."/>
            <person name="Kirkegaard R.H."/>
            <person name="Michaelsen T.Y."/>
            <person name="Andersen M.H."/>
            <person name="Karst S.M."/>
            <person name="Dueholm M.S."/>
            <person name="Nielsen P.H."/>
            <person name="Albertsen M."/>
        </authorList>
    </citation>
    <scope>NUCLEOTIDE SEQUENCE [LARGE SCALE GENOMIC DNA]</scope>
    <source>
        <strain evidence="4">Ribe_18-Q3-R11-54_BAT3C.373</strain>
    </source>
</reference>
<dbReference type="Pfam" id="PF13489">
    <property type="entry name" value="Methyltransf_23"/>
    <property type="match status" value="1"/>
</dbReference>
<dbReference type="AlphaFoldDB" id="A0A9D7S9M7"/>
<organism evidence="4 5">
    <name type="scientific">Candidatus Defluviibacterium haderslevense</name>
    <dbReference type="NCBI Taxonomy" id="2981993"/>
    <lineage>
        <taxon>Bacteria</taxon>
        <taxon>Pseudomonadati</taxon>
        <taxon>Bacteroidota</taxon>
        <taxon>Saprospiria</taxon>
        <taxon>Saprospirales</taxon>
        <taxon>Saprospiraceae</taxon>
        <taxon>Candidatus Defluviibacterium</taxon>
    </lineage>
</organism>
<dbReference type="InterPro" id="IPR029063">
    <property type="entry name" value="SAM-dependent_MTases_sf"/>
</dbReference>
<keyword evidence="2" id="KW-0808">Transferase</keyword>
<dbReference type="GO" id="GO:0008168">
    <property type="term" value="F:methyltransferase activity"/>
    <property type="evidence" value="ECO:0007669"/>
    <property type="project" value="UniProtKB-KW"/>
</dbReference>
<accession>A0A9D7S9M7</accession>
<dbReference type="PANTHER" id="PTHR43464">
    <property type="entry name" value="METHYLTRANSFERASE"/>
    <property type="match status" value="1"/>
</dbReference>